<protein>
    <submittedName>
        <fullName evidence="3">Uncharacterized protein</fullName>
    </submittedName>
</protein>
<keyword evidence="1" id="KW-1133">Transmembrane helix</keyword>
<keyword evidence="1" id="KW-0472">Membrane</keyword>
<feature type="transmembrane region" description="Helical" evidence="1">
    <location>
        <begin position="73"/>
        <end position="98"/>
    </location>
</feature>
<keyword evidence="1" id="KW-0812">Transmembrane</keyword>
<reference evidence="3" key="1">
    <citation type="submission" date="2011-11" db="EMBL/GenBank/DDBJ databases">
        <title>Decoding the brain transcriptome of the Eastern honeybee (Apis cerana) based on pyrosequencing.</title>
        <authorList>
            <person name="Sun L."/>
            <person name="Zheng H."/>
            <person name="Wang Y."/>
            <person name="Xie X."/>
            <person name="Zhu Y."/>
            <person name="Gu W."/>
            <person name="Wang S."/>
        </authorList>
    </citation>
    <scope>NUCLEOTIDE SEQUENCE</scope>
    <source>
        <tissue evidence="3">Brain</tissue>
    </source>
</reference>
<feature type="chain" id="PRO_5004777497" evidence="2">
    <location>
        <begin position="21"/>
        <end position="119"/>
    </location>
</feature>
<feature type="signal peptide" evidence="2">
    <location>
        <begin position="1"/>
        <end position="20"/>
    </location>
</feature>
<evidence type="ECO:0000256" key="1">
    <source>
        <dbReference type="SAM" id="Phobius"/>
    </source>
</evidence>
<dbReference type="EMBL" id="JR048370">
    <property type="protein sequence ID" value="AEY60644.1"/>
    <property type="molecule type" value="mRNA"/>
</dbReference>
<organism evidence="3">
    <name type="scientific">Apis cerana</name>
    <name type="common">Indian honeybee</name>
    <dbReference type="NCBI Taxonomy" id="7461"/>
    <lineage>
        <taxon>Eukaryota</taxon>
        <taxon>Metazoa</taxon>
        <taxon>Ecdysozoa</taxon>
        <taxon>Arthropoda</taxon>
        <taxon>Hexapoda</taxon>
        <taxon>Insecta</taxon>
        <taxon>Pterygota</taxon>
        <taxon>Neoptera</taxon>
        <taxon>Endopterygota</taxon>
        <taxon>Hymenoptera</taxon>
        <taxon>Apocrita</taxon>
        <taxon>Aculeata</taxon>
        <taxon>Apoidea</taxon>
        <taxon>Anthophila</taxon>
        <taxon>Apidae</taxon>
        <taxon>Apis</taxon>
    </lineage>
</organism>
<name>V9IK26_APICE</name>
<accession>V9IK26</accession>
<sequence>MSRITILLLLAYFNAGLSYGMECSFGNKNIISKVIDSCPGILDSNDKSYCCYDFEKNEMYCCDAVEFASKSSWILLTVICAVGVVFSVIIFCISCLCCSCCPWYRRRHQGTVYGRPPMI</sequence>
<evidence type="ECO:0000313" key="3">
    <source>
        <dbReference type="EMBL" id="AEY60644.1"/>
    </source>
</evidence>
<evidence type="ECO:0000256" key="2">
    <source>
        <dbReference type="SAM" id="SignalP"/>
    </source>
</evidence>
<keyword evidence="2" id="KW-0732">Signal</keyword>
<gene>
    <name evidence="3" type="ORF">ACCB09591</name>
</gene>
<dbReference type="AlphaFoldDB" id="V9IK26"/>
<proteinExistence type="evidence at transcript level"/>